<dbReference type="InterPro" id="IPR009078">
    <property type="entry name" value="Ferritin-like_SF"/>
</dbReference>
<protein>
    <submittedName>
        <fullName evidence="2">Ferritin-like protein</fullName>
    </submittedName>
</protein>
<evidence type="ECO:0000313" key="3">
    <source>
        <dbReference type="Proteomes" id="UP000016922"/>
    </source>
</evidence>
<keyword evidence="3" id="KW-1185">Reference proteome</keyword>
<dbReference type="OrthoDB" id="1001765at2759"/>
<keyword evidence="1" id="KW-0732">Signal</keyword>
<evidence type="ECO:0000313" key="2">
    <source>
        <dbReference type="EMBL" id="EPE26713.1"/>
    </source>
</evidence>
<proteinExistence type="predicted"/>
<dbReference type="Pfam" id="PF13668">
    <property type="entry name" value="Ferritin_2"/>
    <property type="match status" value="1"/>
</dbReference>
<accession>S3DJI7</accession>
<reference evidence="2 3" key="1">
    <citation type="journal article" date="2013" name="BMC Genomics">
        <title>Genomics-driven discovery of the pneumocandin biosynthetic gene cluster in the fungus Glarea lozoyensis.</title>
        <authorList>
            <person name="Chen L."/>
            <person name="Yue Q."/>
            <person name="Zhang X."/>
            <person name="Xiang M."/>
            <person name="Wang C."/>
            <person name="Li S."/>
            <person name="Che Y."/>
            <person name="Ortiz-Lopez F.J."/>
            <person name="Bills G.F."/>
            <person name="Liu X."/>
            <person name="An Z."/>
        </authorList>
    </citation>
    <scope>NUCLEOTIDE SEQUENCE [LARGE SCALE GENOMIC DNA]</scope>
    <source>
        <strain evidence="3">ATCC 20868 / MF5171</strain>
    </source>
</reference>
<dbReference type="CDD" id="cd00657">
    <property type="entry name" value="Ferritin_like"/>
    <property type="match status" value="1"/>
</dbReference>
<gene>
    <name evidence="2" type="ORF">GLAREA_02626</name>
</gene>
<dbReference type="AlphaFoldDB" id="S3DJI7"/>
<dbReference type="OMA" id="ECTYSFG"/>
<evidence type="ECO:0000256" key="1">
    <source>
        <dbReference type="SAM" id="SignalP"/>
    </source>
</evidence>
<dbReference type="EMBL" id="KE145370">
    <property type="protein sequence ID" value="EPE26713.1"/>
    <property type="molecule type" value="Genomic_DNA"/>
</dbReference>
<sequence>MRYSFVTSLLAGASIVLGSPIEKRAEYAMGFNAPPGGDVTILNYALTLEYLERKFYQEGLANYTQAQFIEAGFPDPFYKNLKEIYYDEQTHVSFLSGALTAAKAQPVTEAKYSFPSTDVKSFVTLASVLEGVGVSAYLGAAQAIANKAYLTVAGSILTVESRHSSYIRASLAQSPFPKPFDTPLDFNQVFSLAAQFITGFAPNDPTISPPFKAFPALKLEASRYAYTAGSSPVTFSGAMKNGVKAGLITADTPVYAVFFSGLDTYYVKVRTTRGDAGDFKIDMIPKGAVGQVYVVLSTADGEAAKVSDANTLSGVGILEVVQ</sequence>
<dbReference type="PANTHER" id="PTHR31694:SF26">
    <property type="entry name" value="OS05G0151100 PROTEIN"/>
    <property type="match status" value="1"/>
</dbReference>
<dbReference type="RefSeq" id="XP_008085903.1">
    <property type="nucleotide sequence ID" value="XM_008087712.1"/>
</dbReference>
<feature type="chain" id="PRO_5004508227" evidence="1">
    <location>
        <begin position="19"/>
        <end position="322"/>
    </location>
</feature>
<dbReference type="SUPFAM" id="SSF47240">
    <property type="entry name" value="Ferritin-like"/>
    <property type="match status" value="1"/>
</dbReference>
<dbReference type="InterPro" id="IPR012347">
    <property type="entry name" value="Ferritin-like"/>
</dbReference>
<dbReference type="PANTHER" id="PTHR31694">
    <property type="entry name" value="DESICCATION-LIKE PROTEIN"/>
    <property type="match status" value="1"/>
</dbReference>
<feature type="signal peptide" evidence="1">
    <location>
        <begin position="1"/>
        <end position="18"/>
    </location>
</feature>
<dbReference type="Gene3D" id="1.20.1260.10">
    <property type="match status" value="1"/>
</dbReference>
<name>S3DJI7_GLAL2</name>
<dbReference type="GeneID" id="19461683"/>
<dbReference type="Proteomes" id="UP000016922">
    <property type="component" value="Unassembled WGS sequence"/>
</dbReference>
<dbReference type="InterPro" id="IPR052965">
    <property type="entry name" value="Pigment-catalase-like"/>
</dbReference>
<dbReference type="HOGENOM" id="CLU_029630_0_0_1"/>
<organism evidence="2 3">
    <name type="scientific">Glarea lozoyensis (strain ATCC 20868 / MF5171)</name>
    <dbReference type="NCBI Taxonomy" id="1116229"/>
    <lineage>
        <taxon>Eukaryota</taxon>
        <taxon>Fungi</taxon>
        <taxon>Dikarya</taxon>
        <taxon>Ascomycota</taxon>
        <taxon>Pezizomycotina</taxon>
        <taxon>Leotiomycetes</taxon>
        <taxon>Helotiales</taxon>
        <taxon>Helotiaceae</taxon>
        <taxon>Glarea</taxon>
    </lineage>
</organism>
<dbReference type="eggNOG" id="ENOG502RXKA">
    <property type="taxonomic scope" value="Eukaryota"/>
</dbReference>
<dbReference type="KEGG" id="glz:GLAREA_02626"/>